<evidence type="ECO:0000313" key="1">
    <source>
        <dbReference type="EMBL" id="QOL79661.1"/>
    </source>
</evidence>
<dbReference type="AlphaFoldDB" id="A0A7L9WH20"/>
<keyword evidence="2" id="KW-1185">Reference proteome</keyword>
<dbReference type="RefSeq" id="WP_193081945.1">
    <property type="nucleotide sequence ID" value="NZ_CP045201.1"/>
</dbReference>
<protein>
    <submittedName>
        <fullName evidence="1">Uncharacterized protein</fullName>
    </submittedName>
</protein>
<dbReference type="EMBL" id="CP045201">
    <property type="protein sequence ID" value="QOL79661.1"/>
    <property type="molecule type" value="Genomic_DNA"/>
</dbReference>
<organism evidence="1 2">
    <name type="scientific">Pseudooceanicola spongiae</name>
    <dbReference type="NCBI Taxonomy" id="2613965"/>
    <lineage>
        <taxon>Bacteria</taxon>
        <taxon>Pseudomonadati</taxon>
        <taxon>Pseudomonadota</taxon>
        <taxon>Alphaproteobacteria</taxon>
        <taxon>Rhodobacterales</taxon>
        <taxon>Paracoccaceae</taxon>
        <taxon>Pseudooceanicola</taxon>
    </lineage>
</organism>
<gene>
    <name evidence="1" type="ORF">F3W81_01760</name>
</gene>
<reference evidence="1 2" key="1">
    <citation type="submission" date="2019-10" db="EMBL/GenBank/DDBJ databases">
        <title>Pseudopuniceibacterium sp. HQ09 islated from Antarctica.</title>
        <authorList>
            <person name="Liao L."/>
            <person name="Su S."/>
            <person name="Chen B."/>
            <person name="Yu Y."/>
        </authorList>
    </citation>
    <scope>NUCLEOTIDE SEQUENCE [LARGE SCALE GENOMIC DNA]</scope>
    <source>
        <strain evidence="1 2">HQ09</strain>
    </source>
</reference>
<dbReference type="Proteomes" id="UP000594118">
    <property type="component" value="Chromosome"/>
</dbReference>
<dbReference type="KEGG" id="pshq:F3W81_01760"/>
<evidence type="ECO:0000313" key="2">
    <source>
        <dbReference type="Proteomes" id="UP000594118"/>
    </source>
</evidence>
<name>A0A7L9WH20_9RHOB</name>
<proteinExistence type="predicted"/>
<sequence>MSIGKLCTLFGVLRLKVSYKPTEAMVEEKPSFVYRTVPWLPGFRATTAMTRTPSVRMVQPNDRTTMRPLFQLKDWS</sequence>
<accession>A0A7L9WH20</accession>